<dbReference type="RefSeq" id="WP_259096749.1">
    <property type="nucleotide sequence ID" value="NZ_CP130454.1"/>
</dbReference>
<dbReference type="PANTHER" id="PTHR42679">
    <property type="entry name" value="S-METHYL-5'-THIOADENOSINE PHOSPHORYLASE"/>
    <property type="match status" value="1"/>
</dbReference>
<comment type="similarity">
    <text evidence="3">Belongs to the PNP/MTAP phosphorylase family. MTAP subfamily.</text>
</comment>
<feature type="site" description="Important for substrate specificity" evidence="3">
    <location>
        <position position="218"/>
    </location>
</feature>
<dbReference type="GO" id="GO:0017061">
    <property type="term" value="F:S-methyl-5-thioadenosine phosphorylase activity"/>
    <property type="evidence" value="ECO:0007669"/>
    <property type="project" value="UniProtKB-EC"/>
</dbReference>
<keyword evidence="6" id="KW-1185">Reference proteome</keyword>
<dbReference type="InterPro" id="IPR035994">
    <property type="entry name" value="Nucleoside_phosphorylase_sf"/>
</dbReference>
<dbReference type="PANTHER" id="PTHR42679:SF2">
    <property type="entry name" value="S-METHYL-5'-THIOADENOSINE PHOSPHORYLASE"/>
    <property type="match status" value="1"/>
</dbReference>
<comment type="function">
    <text evidence="3">Purine nucleoside phosphorylase involved in purine salvage.</text>
</comment>
<dbReference type="SUPFAM" id="SSF53167">
    <property type="entry name" value="Purine and uridine phosphorylases"/>
    <property type="match status" value="1"/>
</dbReference>
<keyword evidence="2 3" id="KW-0808">Transferase</keyword>
<dbReference type="CDD" id="cd09010">
    <property type="entry name" value="MTAP_SsMTAPII_like_MTIP"/>
    <property type="match status" value="1"/>
</dbReference>
<dbReference type="NCBIfam" id="NF006599">
    <property type="entry name" value="PRK09136.1"/>
    <property type="match status" value="1"/>
</dbReference>
<feature type="binding site" evidence="3">
    <location>
        <begin position="49"/>
        <end position="50"/>
    </location>
    <ligand>
        <name>phosphate</name>
        <dbReference type="ChEBI" id="CHEBI:43474"/>
    </ligand>
</feature>
<comment type="subunit">
    <text evidence="3">Homohexamer. Dimer of a homotrimer.</text>
</comment>
<feature type="site" description="Important for substrate specificity" evidence="3">
    <location>
        <position position="164"/>
    </location>
</feature>
<dbReference type="InterPro" id="IPR010044">
    <property type="entry name" value="MTAP"/>
</dbReference>
<dbReference type="Pfam" id="PF01048">
    <property type="entry name" value="PNP_UDP_1"/>
    <property type="match status" value="1"/>
</dbReference>
<evidence type="ECO:0000256" key="2">
    <source>
        <dbReference type="ARBA" id="ARBA00022679"/>
    </source>
</evidence>
<protein>
    <recommendedName>
        <fullName evidence="3">Purine nucleoside phosphorylase</fullName>
        <shortName evidence="3">PNP</shortName>
        <ecNumber evidence="3">2.4.2.1</ecNumber>
    </recommendedName>
</protein>
<comment type="caution">
    <text evidence="5">The sequence shown here is derived from an EMBL/GenBank/DDBJ whole genome shotgun (WGS) entry which is preliminary data.</text>
</comment>
<reference evidence="5 6" key="1">
    <citation type="submission" date="2022-08" db="EMBL/GenBank/DDBJ databases">
        <title>Bacterial and archaeal communities from various locations to study Microbial Dark Matter (Phase II).</title>
        <authorList>
            <person name="Stepanauskas R."/>
        </authorList>
    </citation>
    <scope>NUCLEOTIDE SEQUENCE [LARGE SCALE GENOMIC DNA]</scope>
    <source>
        <strain evidence="5 6">PD1</strain>
    </source>
</reference>
<dbReference type="EMBL" id="JANUCP010000004">
    <property type="protein sequence ID" value="MCS3919855.1"/>
    <property type="molecule type" value="Genomic_DNA"/>
</dbReference>
<keyword evidence="3" id="KW-0660">Purine salvage</keyword>
<comment type="miscellaneous">
    <text evidence="3">Although this enzyme belongs to the family of MTA phosphorylases based on sequence homology, it lacks several conserved amino acids in the substrate binding pocket that confer specificity towards MTA.</text>
</comment>
<sequence length="271" mass="29429">MRVGVIGGSGFSRILPLKDAKSVLVKTRFGEVTCILGKLAGREVVFLWRHGEGHKLPPHRINYRANVLAMKALGVKAVLATAATGTLRQTLPPGTLLVPDQLLDLTRQRPLTLFEGEDAPVVHIDLTYPFCPELRRRLIHAAQETGIQVVNGGCYVCGEGPRYETAFEVKVLAQLGGDVAGMTAGTEATLFREAEICYAIVAVITNWGAGLSPQPLSHSEVEAMMAEKLPLVAQIFEQVIAGFDFPDCPCQHSLETYGENARAWLRAEISV</sequence>
<feature type="binding site" evidence="3">
    <location>
        <position position="183"/>
    </location>
    <ligand>
        <name>phosphate</name>
        <dbReference type="ChEBI" id="CHEBI:43474"/>
    </ligand>
</feature>
<evidence type="ECO:0000256" key="1">
    <source>
        <dbReference type="ARBA" id="ARBA00022676"/>
    </source>
</evidence>
<comment type="caution">
    <text evidence="3">Lacks conserved residue(s) required for the propagation of feature annotation.</text>
</comment>
<dbReference type="InterPro" id="IPR000845">
    <property type="entry name" value="Nucleoside_phosphorylase_d"/>
</dbReference>
<dbReference type="Proteomes" id="UP001204798">
    <property type="component" value="Unassembled WGS sequence"/>
</dbReference>
<feature type="binding site" evidence="3">
    <location>
        <position position="9"/>
    </location>
    <ligand>
        <name>phosphate</name>
        <dbReference type="ChEBI" id="CHEBI:43474"/>
    </ligand>
</feature>
<name>A0ABT2ESH9_9BACT</name>
<feature type="domain" description="Nucleoside phosphorylase" evidence="4">
    <location>
        <begin position="2"/>
        <end position="241"/>
    </location>
</feature>
<comment type="pathway">
    <text evidence="3">Purine metabolism; purine nucleoside salvage.</text>
</comment>
<dbReference type="HAMAP" id="MF_01963">
    <property type="entry name" value="MTAP"/>
    <property type="match status" value="1"/>
</dbReference>
<evidence type="ECO:0000259" key="4">
    <source>
        <dbReference type="Pfam" id="PF01048"/>
    </source>
</evidence>
<evidence type="ECO:0000313" key="5">
    <source>
        <dbReference type="EMBL" id="MCS3919855.1"/>
    </source>
</evidence>
<evidence type="ECO:0000256" key="3">
    <source>
        <dbReference type="HAMAP-Rule" id="MF_01963"/>
    </source>
</evidence>
<dbReference type="EC" id="2.4.2.1" evidence="3"/>
<organism evidence="5 6">
    <name type="scientific">Candidatus Fervidibacter sacchari</name>
    <dbReference type="NCBI Taxonomy" id="1448929"/>
    <lineage>
        <taxon>Bacteria</taxon>
        <taxon>Candidatus Fervidibacterota</taxon>
        <taxon>Candidatus Fervidibacter</taxon>
    </lineage>
</organism>
<evidence type="ECO:0000313" key="6">
    <source>
        <dbReference type="Proteomes" id="UP001204798"/>
    </source>
</evidence>
<accession>A0ABT2ESH9</accession>
<feature type="binding site" evidence="3">
    <location>
        <position position="182"/>
    </location>
    <ligand>
        <name>substrate</name>
    </ligand>
</feature>
<comment type="catalytic activity">
    <reaction evidence="3">
        <text>a purine D-ribonucleoside + phosphate = a purine nucleobase + alpha-D-ribose 1-phosphate</text>
        <dbReference type="Rhea" id="RHEA:19805"/>
        <dbReference type="ChEBI" id="CHEBI:26386"/>
        <dbReference type="ChEBI" id="CHEBI:43474"/>
        <dbReference type="ChEBI" id="CHEBI:57720"/>
        <dbReference type="ChEBI" id="CHEBI:142355"/>
        <dbReference type="EC" id="2.4.2.1"/>
    </reaction>
</comment>
<keyword evidence="1 3" id="KW-0328">Glycosyltransferase</keyword>
<gene>
    <name evidence="5" type="ORF">M2350_002272</name>
</gene>
<dbReference type="Gene3D" id="3.40.50.1580">
    <property type="entry name" value="Nucleoside phosphorylase domain"/>
    <property type="match status" value="1"/>
</dbReference>
<proteinExistence type="inferred from homology"/>